<evidence type="ECO:0000256" key="8">
    <source>
        <dbReference type="ARBA" id="ARBA00049556"/>
    </source>
</evidence>
<evidence type="ECO:0000256" key="7">
    <source>
        <dbReference type="ARBA" id="ARBA00023128"/>
    </source>
</evidence>
<reference evidence="11" key="1">
    <citation type="journal article" date="2021" name="Sci. Rep.">
        <title>Diploid genomic architecture of Nitzschia inconspicua, an elite biomass production diatom.</title>
        <authorList>
            <person name="Oliver A."/>
            <person name="Podell S."/>
            <person name="Pinowska A."/>
            <person name="Traller J.C."/>
            <person name="Smith S.R."/>
            <person name="McClure R."/>
            <person name="Beliaev A."/>
            <person name="Bohutskyi P."/>
            <person name="Hill E.A."/>
            <person name="Rabines A."/>
            <person name="Zheng H."/>
            <person name="Allen L.Z."/>
            <person name="Kuo A."/>
            <person name="Grigoriev I.V."/>
            <person name="Allen A.E."/>
            <person name="Hazlebeck D."/>
            <person name="Allen E.E."/>
        </authorList>
    </citation>
    <scope>NUCLEOTIDE SEQUENCE</scope>
    <source>
        <strain evidence="11">Hildebrandi</strain>
    </source>
</reference>
<name>A0A9K3L4U9_9STRA</name>
<dbReference type="InterPro" id="IPR006176">
    <property type="entry name" value="3-OHacyl-CoA_DH_NAD-bd"/>
</dbReference>
<dbReference type="InterPro" id="IPR006108">
    <property type="entry name" value="3HC_DH_C"/>
</dbReference>
<proteinExistence type="inferred from homology"/>
<evidence type="ECO:0000256" key="2">
    <source>
        <dbReference type="ARBA" id="ARBA00005005"/>
    </source>
</evidence>
<dbReference type="PANTHER" id="PTHR43561">
    <property type="match status" value="1"/>
</dbReference>
<comment type="pathway">
    <text evidence="2">Lipid metabolism; fatty acid beta-oxidation.</text>
</comment>
<comment type="similarity">
    <text evidence="3">Belongs to the 3-hydroxyacyl-CoA dehydrogenase family.</text>
</comment>
<dbReference type="GO" id="GO:0006635">
    <property type="term" value="P:fatty acid beta-oxidation"/>
    <property type="evidence" value="ECO:0007669"/>
    <property type="project" value="TreeGrafter"/>
</dbReference>
<evidence type="ECO:0000256" key="3">
    <source>
        <dbReference type="ARBA" id="ARBA00009463"/>
    </source>
</evidence>
<comment type="subcellular location">
    <subcellularLocation>
        <location evidence="1">Mitochondrion matrix</location>
    </subcellularLocation>
</comment>
<feature type="domain" description="3-hydroxyacyl-CoA dehydrogenase NAD binding" evidence="10">
    <location>
        <begin position="54"/>
        <end position="234"/>
    </location>
</feature>
<dbReference type="PIRSF" id="PIRSF000105">
    <property type="entry name" value="HCDH"/>
    <property type="match status" value="1"/>
</dbReference>
<evidence type="ECO:0000259" key="10">
    <source>
        <dbReference type="Pfam" id="PF02737"/>
    </source>
</evidence>
<dbReference type="GO" id="GO:0003857">
    <property type="term" value="F:(3S)-3-hydroxyacyl-CoA dehydrogenase (NAD+) activity"/>
    <property type="evidence" value="ECO:0007669"/>
    <property type="project" value="UniProtKB-EC"/>
</dbReference>
<evidence type="ECO:0000313" key="12">
    <source>
        <dbReference type="Proteomes" id="UP000693970"/>
    </source>
</evidence>
<keyword evidence="6" id="KW-0443">Lipid metabolism</keyword>
<gene>
    <name evidence="11" type="ORF">IV203_000203</name>
</gene>
<dbReference type="Pfam" id="PF02737">
    <property type="entry name" value="3HCDH_N"/>
    <property type="match status" value="1"/>
</dbReference>
<dbReference type="PANTHER" id="PTHR43561:SF3">
    <property type="entry name" value="HYDROXYACYL-COENZYME A DEHYDROGENASE, MITOCHONDRIAL"/>
    <property type="match status" value="1"/>
</dbReference>
<comment type="caution">
    <text evidence="11">The sequence shown here is derived from an EMBL/GenBank/DDBJ whole genome shotgun (WGS) entry which is preliminary data.</text>
</comment>
<keyword evidence="5" id="KW-0520">NAD</keyword>
<dbReference type="InterPro" id="IPR052242">
    <property type="entry name" value="Mito_3-hydroxyacyl-CoA_DH"/>
</dbReference>
<feature type="domain" description="3-hydroxyacyl-CoA dehydrogenase C-terminal" evidence="9">
    <location>
        <begin position="237"/>
        <end position="334"/>
    </location>
</feature>
<evidence type="ECO:0000259" key="9">
    <source>
        <dbReference type="Pfam" id="PF00725"/>
    </source>
</evidence>
<dbReference type="Proteomes" id="UP000693970">
    <property type="component" value="Unassembled WGS sequence"/>
</dbReference>
<evidence type="ECO:0000313" key="11">
    <source>
        <dbReference type="EMBL" id="KAG7355517.1"/>
    </source>
</evidence>
<evidence type="ECO:0000256" key="1">
    <source>
        <dbReference type="ARBA" id="ARBA00004305"/>
    </source>
</evidence>
<organism evidence="11 12">
    <name type="scientific">Nitzschia inconspicua</name>
    <dbReference type="NCBI Taxonomy" id="303405"/>
    <lineage>
        <taxon>Eukaryota</taxon>
        <taxon>Sar</taxon>
        <taxon>Stramenopiles</taxon>
        <taxon>Ochrophyta</taxon>
        <taxon>Bacillariophyta</taxon>
        <taxon>Bacillariophyceae</taxon>
        <taxon>Bacillariophycidae</taxon>
        <taxon>Bacillariales</taxon>
        <taxon>Bacillariaceae</taxon>
        <taxon>Nitzschia</taxon>
    </lineage>
</organism>
<keyword evidence="4" id="KW-0560">Oxidoreductase</keyword>
<dbReference type="GO" id="GO:0005759">
    <property type="term" value="C:mitochondrial matrix"/>
    <property type="evidence" value="ECO:0007669"/>
    <property type="project" value="UniProtKB-SubCell"/>
</dbReference>
<dbReference type="Pfam" id="PF00725">
    <property type="entry name" value="3HCDH"/>
    <property type="match status" value="1"/>
</dbReference>
<protein>
    <submittedName>
        <fullName evidence="11">3-hydroxyacyl-coenzyme A dehydrogenase</fullName>
    </submittedName>
</protein>
<dbReference type="OrthoDB" id="5958943at2759"/>
<dbReference type="GO" id="GO:0070403">
    <property type="term" value="F:NAD+ binding"/>
    <property type="evidence" value="ECO:0007669"/>
    <property type="project" value="InterPro"/>
</dbReference>
<comment type="catalytic activity">
    <reaction evidence="8">
        <text>a (3S)-3-hydroxyacyl-CoA + NAD(+) = a 3-oxoacyl-CoA + NADH + H(+)</text>
        <dbReference type="Rhea" id="RHEA:22432"/>
        <dbReference type="ChEBI" id="CHEBI:15378"/>
        <dbReference type="ChEBI" id="CHEBI:57318"/>
        <dbReference type="ChEBI" id="CHEBI:57540"/>
        <dbReference type="ChEBI" id="CHEBI:57945"/>
        <dbReference type="ChEBI" id="CHEBI:90726"/>
        <dbReference type="EC" id="1.1.1.35"/>
    </reaction>
</comment>
<sequence>MNAIARGRFLPTTLSSSSSSKNAWRHHAGKALAAVVDKRFLSLPTPGGTSGFQTVGCVGLGLMGHGICQVAATSGVHSKVVAYEKEQRFLDTGRDRIVKSLDKLVEKGKMTMEFANDTLGRIEFTTDLDALKDTDFIVEAIIENMDLKEDLYTKLGELCKPETIFASNTSSLSIGEMAAFSGRPDKFVGVHFFNPVQLMKLVEVIKTDQTDSMVFDKCYKWVEDIGKIPVSCGDTPGFIVNRLLVPSLMQAMAMVDRNDASVKDVDIAMKLGAGHPMGPLHLADYIGLDTCLFIVQGWVEKYPEEPSFFIPQCLVAKVEAGDLGRKTGKGFYEWDGDKCGAPAS</sequence>
<dbReference type="AlphaFoldDB" id="A0A9K3L4U9"/>
<evidence type="ECO:0000256" key="6">
    <source>
        <dbReference type="ARBA" id="ARBA00023098"/>
    </source>
</evidence>
<dbReference type="InterPro" id="IPR022694">
    <property type="entry name" value="3-OHacyl-CoA_DH"/>
</dbReference>
<evidence type="ECO:0000256" key="4">
    <source>
        <dbReference type="ARBA" id="ARBA00023002"/>
    </source>
</evidence>
<reference evidence="11" key="2">
    <citation type="submission" date="2021-04" db="EMBL/GenBank/DDBJ databases">
        <authorList>
            <person name="Podell S."/>
        </authorList>
    </citation>
    <scope>NUCLEOTIDE SEQUENCE</scope>
    <source>
        <strain evidence="11">Hildebrandi</strain>
    </source>
</reference>
<dbReference type="FunFam" id="3.40.50.720:FF:000009">
    <property type="entry name" value="Fatty oxidation complex, alpha subunit"/>
    <property type="match status" value="1"/>
</dbReference>
<accession>A0A9K3L4U9</accession>
<evidence type="ECO:0000256" key="5">
    <source>
        <dbReference type="ARBA" id="ARBA00023027"/>
    </source>
</evidence>
<keyword evidence="7" id="KW-0496">Mitochondrion</keyword>
<dbReference type="EMBL" id="JAGRRH010000015">
    <property type="protein sequence ID" value="KAG7355517.1"/>
    <property type="molecule type" value="Genomic_DNA"/>
</dbReference>
<keyword evidence="12" id="KW-1185">Reference proteome</keyword>